<evidence type="ECO:0000256" key="5">
    <source>
        <dbReference type="ARBA" id="ARBA00022679"/>
    </source>
</evidence>
<dbReference type="AlphaFoldDB" id="A0A9D9DUB1"/>
<organism evidence="13 14">
    <name type="scientific">Candidatus Pullibacteroides excrementavium</name>
    <dbReference type="NCBI Taxonomy" id="2840905"/>
    <lineage>
        <taxon>Bacteria</taxon>
        <taxon>Pseudomonadati</taxon>
        <taxon>Bacteroidota</taxon>
        <taxon>Bacteroidia</taxon>
        <taxon>Bacteroidales</taxon>
        <taxon>Candidatus Pullibacteroides</taxon>
    </lineage>
</organism>
<evidence type="ECO:0000256" key="7">
    <source>
        <dbReference type="ARBA" id="ARBA00022695"/>
    </source>
</evidence>
<evidence type="ECO:0000256" key="2">
    <source>
        <dbReference type="ARBA" id="ARBA00007663"/>
    </source>
</evidence>
<reference evidence="13" key="1">
    <citation type="submission" date="2020-10" db="EMBL/GenBank/DDBJ databases">
        <authorList>
            <person name="Gilroy R."/>
        </authorList>
    </citation>
    <scope>NUCLEOTIDE SEQUENCE</scope>
    <source>
        <strain evidence="13">2889</strain>
    </source>
</reference>
<dbReference type="Proteomes" id="UP000823612">
    <property type="component" value="Unassembled WGS sequence"/>
</dbReference>
<proteinExistence type="inferred from homology"/>
<keyword evidence="6" id="KW-0819">tRNA processing</keyword>
<evidence type="ECO:0000256" key="11">
    <source>
        <dbReference type="ARBA" id="ARBA00048366"/>
    </source>
</evidence>
<dbReference type="SUPFAM" id="SSF55821">
    <property type="entry name" value="YrdC/RibB"/>
    <property type="match status" value="1"/>
</dbReference>
<evidence type="ECO:0000256" key="8">
    <source>
        <dbReference type="ARBA" id="ARBA00022741"/>
    </source>
</evidence>
<evidence type="ECO:0000259" key="12">
    <source>
        <dbReference type="PROSITE" id="PS51163"/>
    </source>
</evidence>
<dbReference type="GO" id="GO:0005737">
    <property type="term" value="C:cytoplasm"/>
    <property type="evidence" value="ECO:0007669"/>
    <property type="project" value="UniProtKB-SubCell"/>
</dbReference>
<dbReference type="GO" id="GO:0000049">
    <property type="term" value="F:tRNA binding"/>
    <property type="evidence" value="ECO:0007669"/>
    <property type="project" value="TreeGrafter"/>
</dbReference>
<evidence type="ECO:0000313" key="13">
    <source>
        <dbReference type="EMBL" id="MBO8432571.1"/>
    </source>
</evidence>
<dbReference type="NCBIfam" id="TIGR00057">
    <property type="entry name" value="L-threonylcarbamoyladenylate synthase"/>
    <property type="match status" value="1"/>
</dbReference>
<keyword evidence="4" id="KW-0963">Cytoplasm</keyword>
<dbReference type="GO" id="GO:0005524">
    <property type="term" value="F:ATP binding"/>
    <property type="evidence" value="ECO:0007669"/>
    <property type="project" value="UniProtKB-KW"/>
</dbReference>
<sequence>MGKSLAELELLNCVKVLGKGETLLYPTDTIWGIGCDATNESAVSKVYRIKERPEDKSFILLVSSEEMLADYVEAVPPTAYDLIRATDDMPLTIIYSKGKNLPSNVVAKDGSVAIRVTNHPFCKELIDRFGKPIVSTSANLSGQPFPLKLADISEIVIERVDHVAVVEENPLTELRPSRIIKLEADGMFRVVRE</sequence>
<dbReference type="EC" id="2.7.7.87" evidence="3"/>
<dbReference type="InterPro" id="IPR017945">
    <property type="entry name" value="DHBP_synth_RibB-like_a/b_dom"/>
</dbReference>
<keyword evidence="9" id="KW-0067">ATP-binding</keyword>
<dbReference type="EMBL" id="JADIMZ010000070">
    <property type="protein sequence ID" value="MBO8432571.1"/>
    <property type="molecule type" value="Genomic_DNA"/>
</dbReference>
<reference evidence="13" key="2">
    <citation type="journal article" date="2021" name="PeerJ">
        <title>Extensive microbial diversity within the chicken gut microbiome revealed by metagenomics and culture.</title>
        <authorList>
            <person name="Gilroy R."/>
            <person name="Ravi A."/>
            <person name="Getino M."/>
            <person name="Pursley I."/>
            <person name="Horton D.L."/>
            <person name="Alikhan N.F."/>
            <person name="Baker D."/>
            <person name="Gharbi K."/>
            <person name="Hall N."/>
            <person name="Watson M."/>
            <person name="Adriaenssens E.M."/>
            <person name="Foster-Nyarko E."/>
            <person name="Jarju S."/>
            <person name="Secka A."/>
            <person name="Antonio M."/>
            <person name="Oren A."/>
            <person name="Chaudhuri R.R."/>
            <person name="La Ragione R."/>
            <person name="Hildebrand F."/>
            <person name="Pallen M.J."/>
        </authorList>
    </citation>
    <scope>NUCLEOTIDE SEQUENCE</scope>
    <source>
        <strain evidence="13">2889</strain>
    </source>
</reference>
<dbReference type="GO" id="GO:0008033">
    <property type="term" value="P:tRNA processing"/>
    <property type="evidence" value="ECO:0007669"/>
    <property type="project" value="UniProtKB-KW"/>
</dbReference>
<dbReference type="InterPro" id="IPR006070">
    <property type="entry name" value="Sua5-like_dom"/>
</dbReference>
<gene>
    <name evidence="13" type="ORF">IAB08_04690</name>
</gene>
<evidence type="ECO:0000256" key="1">
    <source>
        <dbReference type="ARBA" id="ARBA00004496"/>
    </source>
</evidence>
<dbReference type="Pfam" id="PF01300">
    <property type="entry name" value="Sua5_yciO_yrdC"/>
    <property type="match status" value="1"/>
</dbReference>
<evidence type="ECO:0000256" key="4">
    <source>
        <dbReference type="ARBA" id="ARBA00022490"/>
    </source>
</evidence>
<keyword evidence="7" id="KW-0548">Nucleotidyltransferase</keyword>
<accession>A0A9D9DUB1</accession>
<keyword evidence="8" id="KW-0547">Nucleotide-binding</keyword>
<evidence type="ECO:0000256" key="10">
    <source>
        <dbReference type="ARBA" id="ARBA00029774"/>
    </source>
</evidence>
<keyword evidence="5" id="KW-0808">Transferase</keyword>
<feature type="domain" description="YrdC-like" evidence="12">
    <location>
        <begin position="7"/>
        <end position="193"/>
    </location>
</feature>
<dbReference type="Gene3D" id="3.90.870.10">
    <property type="entry name" value="DHBP synthase"/>
    <property type="match status" value="1"/>
</dbReference>
<comment type="catalytic activity">
    <reaction evidence="11">
        <text>L-threonine + hydrogencarbonate + ATP = L-threonylcarbamoyladenylate + diphosphate + H2O</text>
        <dbReference type="Rhea" id="RHEA:36407"/>
        <dbReference type="ChEBI" id="CHEBI:15377"/>
        <dbReference type="ChEBI" id="CHEBI:17544"/>
        <dbReference type="ChEBI" id="CHEBI:30616"/>
        <dbReference type="ChEBI" id="CHEBI:33019"/>
        <dbReference type="ChEBI" id="CHEBI:57926"/>
        <dbReference type="ChEBI" id="CHEBI:73682"/>
        <dbReference type="EC" id="2.7.7.87"/>
    </reaction>
</comment>
<evidence type="ECO:0000256" key="9">
    <source>
        <dbReference type="ARBA" id="ARBA00022840"/>
    </source>
</evidence>
<comment type="caution">
    <text evidence="13">The sequence shown here is derived from an EMBL/GenBank/DDBJ whole genome shotgun (WGS) entry which is preliminary data.</text>
</comment>
<evidence type="ECO:0000256" key="6">
    <source>
        <dbReference type="ARBA" id="ARBA00022694"/>
    </source>
</evidence>
<dbReference type="PANTHER" id="PTHR17490">
    <property type="entry name" value="SUA5"/>
    <property type="match status" value="1"/>
</dbReference>
<name>A0A9D9DUB1_9BACT</name>
<dbReference type="GO" id="GO:0003725">
    <property type="term" value="F:double-stranded RNA binding"/>
    <property type="evidence" value="ECO:0007669"/>
    <property type="project" value="InterPro"/>
</dbReference>
<evidence type="ECO:0000256" key="3">
    <source>
        <dbReference type="ARBA" id="ARBA00012584"/>
    </source>
</evidence>
<comment type="subcellular location">
    <subcellularLocation>
        <location evidence="1">Cytoplasm</location>
    </subcellularLocation>
</comment>
<dbReference type="InterPro" id="IPR050156">
    <property type="entry name" value="TC-AMP_synthase_SUA5"/>
</dbReference>
<dbReference type="PROSITE" id="PS51163">
    <property type="entry name" value="YRDC"/>
    <property type="match status" value="1"/>
</dbReference>
<dbReference type="GO" id="GO:0061710">
    <property type="term" value="F:L-threonylcarbamoyladenylate synthase"/>
    <property type="evidence" value="ECO:0007669"/>
    <property type="project" value="UniProtKB-EC"/>
</dbReference>
<dbReference type="PANTHER" id="PTHR17490:SF16">
    <property type="entry name" value="THREONYLCARBAMOYL-AMP SYNTHASE"/>
    <property type="match status" value="1"/>
</dbReference>
<comment type="similarity">
    <text evidence="2">Belongs to the SUA5 family.</text>
</comment>
<evidence type="ECO:0000313" key="14">
    <source>
        <dbReference type="Proteomes" id="UP000823612"/>
    </source>
</evidence>
<protein>
    <recommendedName>
        <fullName evidence="10">L-threonylcarbamoyladenylate synthase</fullName>
        <ecNumber evidence="3">2.7.7.87</ecNumber>
    </recommendedName>
    <alternativeName>
        <fullName evidence="10">L-threonylcarbamoyladenylate synthase</fullName>
    </alternativeName>
</protein>
<dbReference type="GO" id="GO:0006450">
    <property type="term" value="P:regulation of translational fidelity"/>
    <property type="evidence" value="ECO:0007669"/>
    <property type="project" value="TreeGrafter"/>
</dbReference>